<dbReference type="SUPFAM" id="SSF56796">
    <property type="entry name" value="Dehydroquinate synthase-like"/>
    <property type="match status" value="1"/>
</dbReference>
<dbReference type="Proteomes" id="UP001589755">
    <property type="component" value="Unassembled WGS sequence"/>
</dbReference>
<keyword evidence="8" id="KW-0594">Phospholipid biosynthesis</keyword>
<dbReference type="PANTHER" id="PTHR43616:SF5">
    <property type="entry name" value="GLYCEROL DEHYDROGENASE 1"/>
    <property type="match status" value="1"/>
</dbReference>
<keyword evidence="11" id="KW-1185">Reference proteome</keyword>
<evidence type="ECO:0000256" key="4">
    <source>
        <dbReference type="ARBA" id="ARBA00022857"/>
    </source>
</evidence>
<dbReference type="EC" id="1.1.1.261" evidence="10"/>
<keyword evidence="7" id="KW-0443">Lipid metabolism</keyword>
<name>A0ABV6D6D6_9HYPH</name>
<proteinExistence type="predicted"/>
<dbReference type="Gene3D" id="3.40.50.1970">
    <property type="match status" value="1"/>
</dbReference>
<evidence type="ECO:0000256" key="5">
    <source>
        <dbReference type="ARBA" id="ARBA00023002"/>
    </source>
</evidence>
<dbReference type="InterPro" id="IPR032837">
    <property type="entry name" value="G1PDH"/>
</dbReference>
<keyword evidence="9" id="KW-1208">Phospholipid metabolism</keyword>
<dbReference type="InterPro" id="IPR016205">
    <property type="entry name" value="Glycerol_DH"/>
</dbReference>
<evidence type="ECO:0000256" key="7">
    <source>
        <dbReference type="ARBA" id="ARBA00023098"/>
    </source>
</evidence>
<evidence type="ECO:0000256" key="8">
    <source>
        <dbReference type="ARBA" id="ARBA00023209"/>
    </source>
</evidence>
<dbReference type="GO" id="GO:0050492">
    <property type="term" value="F:glycerol-1-phosphate dehydrogenase [NAD(P)+] activity"/>
    <property type="evidence" value="ECO:0007669"/>
    <property type="project" value="UniProtKB-EC"/>
</dbReference>
<keyword evidence="2" id="KW-0444">Lipid biosynthesis</keyword>
<evidence type="ECO:0000256" key="9">
    <source>
        <dbReference type="ARBA" id="ARBA00023264"/>
    </source>
</evidence>
<keyword evidence="5 10" id="KW-0560">Oxidoreductase</keyword>
<evidence type="ECO:0000313" key="11">
    <source>
        <dbReference type="Proteomes" id="UP001589755"/>
    </source>
</evidence>
<dbReference type="EMBL" id="JBHLXD010000009">
    <property type="protein sequence ID" value="MFC0208194.1"/>
    <property type="molecule type" value="Genomic_DNA"/>
</dbReference>
<evidence type="ECO:0000256" key="1">
    <source>
        <dbReference type="ARBA" id="ARBA00022490"/>
    </source>
</evidence>
<keyword evidence="4" id="KW-0521">NADP</keyword>
<dbReference type="Gene3D" id="1.20.1090.10">
    <property type="entry name" value="Dehydroquinate synthase-like - alpha domain"/>
    <property type="match status" value="1"/>
</dbReference>
<dbReference type="PANTHER" id="PTHR43616">
    <property type="entry name" value="GLYCEROL DEHYDROGENASE"/>
    <property type="match status" value="1"/>
</dbReference>
<dbReference type="CDD" id="cd08175">
    <property type="entry name" value="G1PDH"/>
    <property type="match status" value="1"/>
</dbReference>
<gene>
    <name evidence="10" type="ORF">ACFFJ2_07250</name>
</gene>
<keyword evidence="3" id="KW-0479">Metal-binding</keyword>
<evidence type="ECO:0000256" key="6">
    <source>
        <dbReference type="ARBA" id="ARBA00023027"/>
    </source>
</evidence>
<dbReference type="RefSeq" id="WP_261521429.1">
    <property type="nucleotide sequence ID" value="NZ_JAODNW010000018.1"/>
</dbReference>
<protein>
    <submittedName>
        <fullName evidence="10">Sn-glycerol-1-phosphate dehydrogenase</fullName>
        <ecNumber evidence="10">1.1.1.261</ecNumber>
    </submittedName>
</protein>
<dbReference type="Pfam" id="PF13685">
    <property type="entry name" value="Fe-ADH_2"/>
    <property type="match status" value="1"/>
</dbReference>
<reference evidence="10 11" key="1">
    <citation type="submission" date="2024-09" db="EMBL/GenBank/DDBJ databases">
        <authorList>
            <person name="Sun Q."/>
            <person name="Mori K."/>
        </authorList>
    </citation>
    <scope>NUCLEOTIDE SEQUENCE [LARGE SCALE GENOMIC DNA]</scope>
    <source>
        <strain evidence="10 11">CCM 8543</strain>
    </source>
</reference>
<keyword evidence="1" id="KW-0963">Cytoplasm</keyword>
<evidence type="ECO:0000256" key="3">
    <source>
        <dbReference type="ARBA" id="ARBA00022723"/>
    </source>
</evidence>
<comment type="caution">
    <text evidence="10">The sequence shown here is derived from an EMBL/GenBank/DDBJ whole genome shotgun (WGS) entry which is preliminary data.</text>
</comment>
<evidence type="ECO:0000313" key="10">
    <source>
        <dbReference type="EMBL" id="MFC0208194.1"/>
    </source>
</evidence>
<keyword evidence="6" id="KW-0520">NAD</keyword>
<accession>A0ABV6D6D6</accession>
<evidence type="ECO:0000256" key="2">
    <source>
        <dbReference type="ARBA" id="ARBA00022516"/>
    </source>
</evidence>
<sequence length="464" mass="49360">MASGRNMAGKAQGALHTVPGIERSAAIDRLVVGRGVLRQAAALFRETFGDAPVLLVADGTTFEAAGEAVRSVFRDAGAEPHLHVMPARPRLAPDRARGDAIAALIRQIAADSGGGLPVPLAIGSGVVNDLTRYAAFEAGTPFMSVPTAASMDGYTSAGAPLNDDGFKITIQCAPPRVILADLDVIAAAPAAMTGWGYGDLAGKMPAGGDWLVADALGLEPLDEIAWPLVQDNLRQWLADPEGVGRGEPAAVAGLFSGLAATGVAMELYGSSRPASGADHQIAHIWEMENLTHGGEKVSHGACVAIGCLTVLALFDWLLSQDLTRLDPPTVARNAPDWPTVERAIAAGFEDAVVAERTRQELREKWVEGAALAERLERLKDVWPALRARLSSHLMREGEMRRLLAAAGAPVRVRDIGLTLQQHRQTVLKARWIRRRYTVLDLLDEAGLLYQAVAEGLHETHPLYA</sequence>
<organism evidence="10 11">
    <name type="scientific">Chelativorans intermedius</name>
    <dbReference type="NCBI Taxonomy" id="515947"/>
    <lineage>
        <taxon>Bacteria</taxon>
        <taxon>Pseudomonadati</taxon>
        <taxon>Pseudomonadota</taxon>
        <taxon>Alphaproteobacteria</taxon>
        <taxon>Hyphomicrobiales</taxon>
        <taxon>Phyllobacteriaceae</taxon>
        <taxon>Chelativorans</taxon>
    </lineage>
</organism>